<accession>A0A195F8K4</accession>
<organism evidence="1 2">
    <name type="scientific">Trachymyrmex septentrionalis</name>
    <dbReference type="NCBI Taxonomy" id="34720"/>
    <lineage>
        <taxon>Eukaryota</taxon>
        <taxon>Metazoa</taxon>
        <taxon>Ecdysozoa</taxon>
        <taxon>Arthropoda</taxon>
        <taxon>Hexapoda</taxon>
        <taxon>Insecta</taxon>
        <taxon>Pterygota</taxon>
        <taxon>Neoptera</taxon>
        <taxon>Endopterygota</taxon>
        <taxon>Hymenoptera</taxon>
        <taxon>Apocrita</taxon>
        <taxon>Aculeata</taxon>
        <taxon>Formicoidea</taxon>
        <taxon>Formicidae</taxon>
        <taxon>Myrmicinae</taxon>
        <taxon>Trachymyrmex</taxon>
    </lineage>
</organism>
<dbReference type="AlphaFoldDB" id="A0A195F8K4"/>
<protein>
    <submittedName>
        <fullName evidence="1">Uncharacterized protein</fullName>
    </submittedName>
</protein>
<proteinExistence type="predicted"/>
<reference evidence="1 2" key="1">
    <citation type="submission" date="2016-03" db="EMBL/GenBank/DDBJ databases">
        <title>Trachymyrmex septentrionalis WGS genome.</title>
        <authorList>
            <person name="Nygaard S."/>
            <person name="Hu H."/>
            <person name="Boomsma J."/>
            <person name="Zhang G."/>
        </authorList>
    </citation>
    <scope>NUCLEOTIDE SEQUENCE [LARGE SCALE GENOMIC DNA]</scope>
    <source>
        <strain evidence="1">Tsep2-gDNA-1</strain>
        <tissue evidence="1">Whole body</tissue>
    </source>
</reference>
<name>A0A195F8K4_9HYME</name>
<dbReference type="Proteomes" id="UP000078541">
    <property type="component" value="Unassembled WGS sequence"/>
</dbReference>
<dbReference type="EMBL" id="KQ981727">
    <property type="protein sequence ID" value="KYN36706.1"/>
    <property type="molecule type" value="Genomic_DNA"/>
</dbReference>
<gene>
    <name evidence="1" type="ORF">ALC56_08497</name>
</gene>
<evidence type="ECO:0000313" key="1">
    <source>
        <dbReference type="EMBL" id="KYN36706.1"/>
    </source>
</evidence>
<sequence>MNFPAFVYAAISAEVLLYPCCSPNKTRMRLNALFRTICVLVHSGTTTFQQVVRETSRTARLNELDRAHHALERSCSEAHACIFQDCLAGASRGEQRAETEEEKRNRMRFETNWYLAD</sequence>
<evidence type="ECO:0000313" key="2">
    <source>
        <dbReference type="Proteomes" id="UP000078541"/>
    </source>
</evidence>
<keyword evidence="2" id="KW-1185">Reference proteome</keyword>